<dbReference type="EMBL" id="GBHO01006161">
    <property type="protein sequence ID" value="JAG37443.1"/>
    <property type="molecule type" value="Transcribed_RNA"/>
</dbReference>
<reference evidence="7" key="2">
    <citation type="submission" date="2014-07" db="EMBL/GenBank/DDBJ databases">
        <authorList>
            <person name="Hull J."/>
        </authorList>
    </citation>
    <scope>NUCLEOTIDE SEQUENCE</scope>
</reference>
<accession>A0A0A9Z273</accession>
<evidence type="ECO:0000256" key="1">
    <source>
        <dbReference type="ARBA" id="ARBA00004141"/>
    </source>
</evidence>
<protein>
    <submittedName>
        <fullName evidence="7">Putative sodium-coupled neutral amino acid transporter 10</fullName>
    </submittedName>
</protein>
<dbReference type="AlphaFoldDB" id="A0A0A9Z273"/>
<sequence length="199" mass="22406">MHGFEHGVRKDLVVFRSGNEAVSGLSLFMFAYLCQVNVFKIHYETPNRSANKITAQAAVSCLMCGSMYFLVGFFGYAMFGPQLLGNILKYFDPYKQVQFFICYLGLIIKLCAAFSLNMLACRTALFQCIRWEVDTMPYWKHTIVSTVFALGALLLSLFLKDINIVFGLVGAFCGGFIAYVFPALYIMYSGNWSRKTVGI</sequence>
<feature type="transmembrane region" description="Helical" evidence="5">
    <location>
        <begin position="141"/>
        <end position="159"/>
    </location>
</feature>
<gene>
    <name evidence="7" type="primary">SLC38A10</name>
    <name evidence="7" type="ORF">CM83_98761</name>
</gene>
<feature type="domain" description="Amino acid transporter transmembrane" evidence="6">
    <location>
        <begin position="21"/>
        <end position="187"/>
    </location>
</feature>
<dbReference type="Pfam" id="PF01490">
    <property type="entry name" value="Aa_trans"/>
    <property type="match status" value="1"/>
</dbReference>
<evidence type="ECO:0000256" key="4">
    <source>
        <dbReference type="ARBA" id="ARBA00023136"/>
    </source>
</evidence>
<name>A0A0A9Z273_LYGHE</name>
<keyword evidence="2 5" id="KW-0812">Transmembrane</keyword>
<evidence type="ECO:0000313" key="7">
    <source>
        <dbReference type="EMBL" id="JAG37443.1"/>
    </source>
</evidence>
<organism evidence="7">
    <name type="scientific">Lygus hesperus</name>
    <name type="common">Western plant bug</name>
    <dbReference type="NCBI Taxonomy" id="30085"/>
    <lineage>
        <taxon>Eukaryota</taxon>
        <taxon>Metazoa</taxon>
        <taxon>Ecdysozoa</taxon>
        <taxon>Arthropoda</taxon>
        <taxon>Hexapoda</taxon>
        <taxon>Insecta</taxon>
        <taxon>Pterygota</taxon>
        <taxon>Neoptera</taxon>
        <taxon>Paraneoptera</taxon>
        <taxon>Hemiptera</taxon>
        <taxon>Heteroptera</taxon>
        <taxon>Panheteroptera</taxon>
        <taxon>Cimicomorpha</taxon>
        <taxon>Miridae</taxon>
        <taxon>Mirini</taxon>
        <taxon>Lygus</taxon>
    </lineage>
</organism>
<dbReference type="PANTHER" id="PTHR22950">
    <property type="entry name" value="AMINO ACID TRANSPORTER"/>
    <property type="match status" value="1"/>
</dbReference>
<feature type="transmembrane region" description="Helical" evidence="5">
    <location>
        <begin position="53"/>
        <end position="77"/>
    </location>
</feature>
<evidence type="ECO:0000256" key="2">
    <source>
        <dbReference type="ARBA" id="ARBA00022692"/>
    </source>
</evidence>
<evidence type="ECO:0000256" key="5">
    <source>
        <dbReference type="SAM" id="Phobius"/>
    </source>
</evidence>
<evidence type="ECO:0000259" key="6">
    <source>
        <dbReference type="Pfam" id="PF01490"/>
    </source>
</evidence>
<keyword evidence="3 5" id="KW-1133">Transmembrane helix</keyword>
<dbReference type="PANTHER" id="PTHR22950:SF690">
    <property type="entry name" value="ACID TRANSPORTER, PUTATIVE-RELATED"/>
    <property type="match status" value="1"/>
</dbReference>
<proteinExistence type="predicted"/>
<dbReference type="GO" id="GO:0015179">
    <property type="term" value="F:L-amino acid transmembrane transporter activity"/>
    <property type="evidence" value="ECO:0007669"/>
    <property type="project" value="TreeGrafter"/>
</dbReference>
<keyword evidence="4 5" id="KW-0472">Membrane</keyword>
<reference evidence="7" key="1">
    <citation type="journal article" date="2014" name="PLoS ONE">
        <title>Transcriptome-Based Identification of ABC Transporters in the Western Tarnished Plant Bug Lygus hesperus.</title>
        <authorList>
            <person name="Hull J.J."/>
            <person name="Chaney K."/>
            <person name="Geib S.M."/>
            <person name="Fabrick J.A."/>
            <person name="Brent C.S."/>
            <person name="Walsh D."/>
            <person name="Lavine L.C."/>
        </authorList>
    </citation>
    <scope>NUCLEOTIDE SEQUENCE</scope>
</reference>
<comment type="subcellular location">
    <subcellularLocation>
        <location evidence="1">Membrane</location>
        <topology evidence="1">Multi-pass membrane protein</topology>
    </subcellularLocation>
</comment>
<feature type="transmembrane region" description="Helical" evidence="5">
    <location>
        <begin position="97"/>
        <end position="120"/>
    </location>
</feature>
<feature type="transmembrane region" description="Helical" evidence="5">
    <location>
        <begin position="165"/>
        <end position="188"/>
    </location>
</feature>
<dbReference type="GO" id="GO:0005737">
    <property type="term" value="C:cytoplasm"/>
    <property type="evidence" value="ECO:0007669"/>
    <property type="project" value="TreeGrafter"/>
</dbReference>
<dbReference type="GO" id="GO:0016020">
    <property type="term" value="C:membrane"/>
    <property type="evidence" value="ECO:0007669"/>
    <property type="project" value="UniProtKB-SubCell"/>
</dbReference>
<dbReference type="InterPro" id="IPR013057">
    <property type="entry name" value="AA_transpt_TM"/>
</dbReference>
<evidence type="ECO:0000256" key="3">
    <source>
        <dbReference type="ARBA" id="ARBA00022989"/>
    </source>
</evidence>